<gene>
    <name evidence="1" type="ORF">ACH5RR_008826</name>
</gene>
<proteinExistence type="predicted"/>
<dbReference type="AlphaFoldDB" id="A0ABD3AE83"/>
<dbReference type="EMBL" id="JBJUIK010000004">
    <property type="protein sequence ID" value="KAL3529504.1"/>
    <property type="molecule type" value="Genomic_DNA"/>
</dbReference>
<dbReference type="Proteomes" id="UP001630127">
    <property type="component" value="Unassembled WGS sequence"/>
</dbReference>
<evidence type="ECO:0000313" key="2">
    <source>
        <dbReference type="Proteomes" id="UP001630127"/>
    </source>
</evidence>
<protein>
    <submittedName>
        <fullName evidence="1">Uncharacterized protein</fullName>
    </submittedName>
</protein>
<accession>A0ABD3AE83</accession>
<evidence type="ECO:0000313" key="1">
    <source>
        <dbReference type="EMBL" id="KAL3529504.1"/>
    </source>
</evidence>
<keyword evidence="2" id="KW-1185">Reference proteome</keyword>
<sequence length="126" mass="13437">MNPNMKEDSSGLTPSNKSLILFVVPKVVEEGSNMQQSKKPSGEAMVIPVSPNAQQSHHGNAQQCLVVASQEVNDVPTGKKLTAIDSHAFVDASQVEKVNLAPSCNLVPGISYSKNMEVNSSFLELS</sequence>
<organism evidence="1 2">
    <name type="scientific">Cinchona calisaya</name>
    <dbReference type="NCBI Taxonomy" id="153742"/>
    <lineage>
        <taxon>Eukaryota</taxon>
        <taxon>Viridiplantae</taxon>
        <taxon>Streptophyta</taxon>
        <taxon>Embryophyta</taxon>
        <taxon>Tracheophyta</taxon>
        <taxon>Spermatophyta</taxon>
        <taxon>Magnoliopsida</taxon>
        <taxon>eudicotyledons</taxon>
        <taxon>Gunneridae</taxon>
        <taxon>Pentapetalae</taxon>
        <taxon>asterids</taxon>
        <taxon>lamiids</taxon>
        <taxon>Gentianales</taxon>
        <taxon>Rubiaceae</taxon>
        <taxon>Cinchonoideae</taxon>
        <taxon>Cinchoneae</taxon>
        <taxon>Cinchona</taxon>
    </lineage>
</organism>
<name>A0ABD3AE83_9GENT</name>
<comment type="caution">
    <text evidence="1">The sequence shown here is derived from an EMBL/GenBank/DDBJ whole genome shotgun (WGS) entry which is preliminary data.</text>
</comment>
<reference evidence="1 2" key="1">
    <citation type="submission" date="2024-11" db="EMBL/GenBank/DDBJ databases">
        <title>A near-complete genome assembly of Cinchona calisaya.</title>
        <authorList>
            <person name="Lian D.C."/>
            <person name="Zhao X.W."/>
            <person name="Wei L."/>
        </authorList>
    </citation>
    <scope>NUCLEOTIDE SEQUENCE [LARGE SCALE GENOMIC DNA]</scope>
    <source>
        <tissue evidence="1">Nenye</tissue>
    </source>
</reference>